<evidence type="ECO:0000256" key="1">
    <source>
        <dbReference type="SAM" id="MobiDB-lite"/>
    </source>
</evidence>
<dbReference type="PANTHER" id="PTHR23186:SF3">
    <property type="entry name" value="RETINOIC ACID-INDUCED PROTEIN 2"/>
    <property type="match status" value="1"/>
</dbReference>
<reference evidence="2" key="1">
    <citation type="journal article" date="2016" name="Nat. Commun.">
        <title>The channel catfish genome sequence provides insights into the evolution of scale formation in teleosts.</title>
        <authorList>
            <person name="Liu Z."/>
            <person name="Liu S."/>
            <person name="Yao J."/>
            <person name="Bao L."/>
            <person name="Zhang J."/>
            <person name="Li Y."/>
            <person name="Jiang C."/>
            <person name="Sun L."/>
            <person name="Wang R."/>
            <person name="Zhang Y."/>
            <person name="Zhou T."/>
            <person name="Zeng Q."/>
            <person name="Fu Q."/>
            <person name="Gao S."/>
            <person name="Li N."/>
            <person name="Koren S."/>
            <person name="Jiang Y."/>
            <person name="Zimin A."/>
            <person name="Xu P."/>
            <person name="Phillippy A.M."/>
            <person name="Geng X."/>
            <person name="Song L."/>
            <person name="Sun F."/>
            <person name="Li C."/>
            <person name="Wang X."/>
            <person name="Chen A."/>
            <person name="Jin Y."/>
            <person name="Yuan Z."/>
            <person name="Yang Y."/>
            <person name="Tan S."/>
            <person name="Peatman E."/>
            <person name="Lu J."/>
            <person name="Qin Z."/>
            <person name="Dunham R."/>
            <person name="Li Z."/>
            <person name="Sonstegard T."/>
            <person name="Feng J."/>
            <person name="Danzmann R.G."/>
            <person name="Schroeder S."/>
            <person name="Scheffler B."/>
            <person name="Duke M.V."/>
            <person name="Ballard L."/>
            <person name="Kucuktas H."/>
            <person name="Kaltenboeck L."/>
            <person name="Liu H."/>
            <person name="Armbruster J."/>
            <person name="Xie Y."/>
            <person name="Kirby M.L."/>
            <person name="Tian Y."/>
            <person name="Flanagan M.E."/>
            <person name="Mu W."/>
            <person name="Waldbieser G.C."/>
        </authorList>
    </citation>
    <scope>NUCLEOTIDE SEQUENCE [LARGE SCALE GENOMIC DNA]</scope>
    <source>
        <strain evidence="2">SDA103</strain>
    </source>
</reference>
<sequence length="489" mass="53666">MEGLQCEPCQFGGDETEAHKGAEVLEEHTLPPETWSKNSNTPTGPVHSSEVAVEDSTISIPYSEPLLGLILKTPASVQPVCFGGSPVMLPVEVQLAGEVDPQTIATPVITPTSDCIRLPVIFDQPHMQCLSCLSSCPITPQQNLPQSLQQNNGLSQNLSQSGDGKSNMSQPSENTATHSSEFLAALREFFPFLRNYSSSACPRSSLFPLNAFSRGFIPPDATLSHLYTGSPLVSLLPPATLLVPFPLVVPLPVPLPIPIPIPPFPDSRANHSMKTSKSTQTITEDIPVCTHNIMSGYDFLQLPTQPPPPASQEEVLDLTVKVVPIQTKQEAQFSFCQDNALDLSMANKSRLEPGKDSKLKHHGRNSTNEESTKLILPVKCPQTRVTGQSNGYSDVGFSMQYGWTTQEHFKNYAIKYSGQNGRVMTPKQIPRVTRSTTDTSVMFCEKLVRPPQGQVLKRRVVKQKRMNSQNINVPPIKKQDLMTFLPSKF</sequence>
<name>A0A2D0Q7T0_ICTPU</name>
<feature type="region of interest" description="Disordered" evidence="1">
    <location>
        <begin position="144"/>
        <end position="176"/>
    </location>
</feature>
<dbReference type="InterPro" id="IPR026092">
    <property type="entry name" value="RAI2/SOBP"/>
</dbReference>
<feature type="region of interest" description="Disordered" evidence="1">
    <location>
        <begin position="29"/>
        <end position="48"/>
    </location>
</feature>
<dbReference type="RefSeq" id="XP_017314744.2">
    <property type="nucleotide sequence ID" value="XM_017459255.3"/>
</dbReference>
<evidence type="ECO:0000313" key="4">
    <source>
        <dbReference type="RefSeq" id="XP_017314744.2"/>
    </source>
</evidence>
<keyword evidence="2" id="KW-1185">Reference proteome</keyword>
<dbReference type="Proteomes" id="UP000221080">
    <property type="component" value="Chromosome 27"/>
</dbReference>
<dbReference type="PANTHER" id="PTHR23186">
    <property type="entry name" value="RETINOIC ACID-INDUCED PROTEIN 2"/>
    <property type="match status" value="1"/>
</dbReference>
<evidence type="ECO:0000313" key="3">
    <source>
        <dbReference type="RefSeq" id="XP_017314743.2"/>
    </source>
</evidence>
<dbReference type="AlphaFoldDB" id="A0A2D0Q7T0"/>
<protein>
    <submittedName>
        <fullName evidence="3 4">Retinoic acid-induced protein 2</fullName>
    </submittedName>
</protein>
<dbReference type="GO" id="GO:0005634">
    <property type="term" value="C:nucleus"/>
    <property type="evidence" value="ECO:0007669"/>
    <property type="project" value="TreeGrafter"/>
</dbReference>
<dbReference type="GeneID" id="108259622"/>
<accession>A0A2D0Q7T0</accession>
<organism evidence="2 3">
    <name type="scientific">Ictalurus punctatus</name>
    <name type="common">Channel catfish</name>
    <name type="synonym">Silurus punctatus</name>
    <dbReference type="NCBI Taxonomy" id="7998"/>
    <lineage>
        <taxon>Eukaryota</taxon>
        <taxon>Metazoa</taxon>
        <taxon>Chordata</taxon>
        <taxon>Craniata</taxon>
        <taxon>Vertebrata</taxon>
        <taxon>Euteleostomi</taxon>
        <taxon>Actinopterygii</taxon>
        <taxon>Neopterygii</taxon>
        <taxon>Teleostei</taxon>
        <taxon>Ostariophysi</taxon>
        <taxon>Siluriformes</taxon>
        <taxon>Ictaluridae</taxon>
        <taxon>Ictalurus</taxon>
    </lineage>
</organism>
<dbReference type="KEGG" id="ipu:108259622"/>
<evidence type="ECO:0000313" key="2">
    <source>
        <dbReference type="Proteomes" id="UP000221080"/>
    </source>
</evidence>
<proteinExistence type="predicted"/>
<feature type="region of interest" description="Disordered" evidence="1">
    <location>
        <begin position="351"/>
        <end position="371"/>
    </location>
</feature>
<reference evidence="3 4" key="2">
    <citation type="submission" date="2025-04" db="UniProtKB">
        <authorList>
            <consortium name="RefSeq"/>
        </authorList>
    </citation>
    <scope>IDENTIFICATION</scope>
    <source>
        <tissue evidence="3 4">Blood</tissue>
    </source>
</reference>
<dbReference type="GO" id="GO:0048513">
    <property type="term" value="P:animal organ development"/>
    <property type="evidence" value="ECO:0007669"/>
    <property type="project" value="TreeGrafter"/>
</dbReference>
<dbReference type="OrthoDB" id="8871497at2759"/>
<dbReference type="STRING" id="7998.ENSIPUP00000021121"/>
<feature type="compositionally biased region" description="Low complexity" evidence="1">
    <location>
        <begin position="144"/>
        <end position="162"/>
    </location>
</feature>
<feature type="compositionally biased region" description="Polar residues" evidence="1">
    <location>
        <begin position="163"/>
        <end position="176"/>
    </location>
</feature>
<dbReference type="RefSeq" id="XP_017314743.2">
    <property type="nucleotide sequence ID" value="XM_017459254.3"/>
</dbReference>
<gene>
    <name evidence="3 4" type="primary">si:ch211-161f7.2</name>
</gene>